<dbReference type="RefSeq" id="WP_176267545.1">
    <property type="nucleotide sequence ID" value="NZ_JABWGV010000003.1"/>
</dbReference>
<evidence type="ECO:0000313" key="1">
    <source>
        <dbReference type="EMBL" id="NVD45245.1"/>
    </source>
</evidence>
<evidence type="ECO:0008006" key="3">
    <source>
        <dbReference type="Google" id="ProtNLM"/>
    </source>
</evidence>
<name>A0A850H7Q5_9SPHN</name>
<accession>A0A850H7Q5</accession>
<dbReference type="AlphaFoldDB" id="A0A850H7Q5"/>
<dbReference type="Proteomes" id="UP000561438">
    <property type="component" value="Unassembled WGS sequence"/>
</dbReference>
<protein>
    <recommendedName>
        <fullName evidence="3">Lipoprotein</fullName>
    </recommendedName>
</protein>
<evidence type="ECO:0000313" key="2">
    <source>
        <dbReference type="Proteomes" id="UP000561438"/>
    </source>
</evidence>
<comment type="caution">
    <text evidence="1">The sequence shown here is derived from an EMBL/GenBank/DDBJ whole genome shotgun (WGS) entry which is preliminary data.</text>
</comment>
<organism evidence="1 2">
    <name type="scientific">Qipengyuania atrilutea</name>
    <dbReference type="NCBI Taxonomy" id="2744473"/>
    <lineage>
        <taxon>Bacteria</taxon>
        <taxon>Pseudomonadati</taxon>
        <taxon>Pseudomonadota</taxon>
        <taxon>Alphaproteobacteria</taxon>
        <taxon>Sphingomonadales</taxon>
        <taxon>Erythrobacteraceae</taxon>
        <taxon>Qipengyuania</taxon>
    </lineage>
</organism>
<gene>
    <name evidence="1" type="ORF">HUV48_09485</name>
</gene>
<sequence>MRKLFIPAALAATLALGGCASYGGLGGGLGGIFGGGNDYGYGYNNNSNVEFERAAVRACGREAERYGQARITYAEERSRGVYTVQGQIDTRDNRRDQFTCDFRDDGRIVDFRLG</sequence>
<dbReference type="PROSITE" id="PS51257">
    <property type="entry name" value="PROKAR_LIPOPROTEIN"/>
    <property type="match status" value="1"/>
</dbReference>
<dbReference type="EMBL" id="JABWGV010000003">
    <property type="protein sequence ID" value="NVD45245.1"/>
    <property type="molecule type" value="Genomic_DNA"/>
</dbReference>
<proteinExistence type="predicted"/>
<keyword evidence="2" id="KW-1185">Reference proteome</keyword>
<reference evidence="1 2" key="1">
    <citation type="submission" date="2020-06" db="EMBL/GenBank/DDBJ databases">
        <title>Altererythrobacter sp. HHU K3-1.</title>
        <authorList>
            <person name="Zhang D."/>
            <person name="Xue H."/>
        </authorList>
    </citation>
    <scope>NUCLEOTIDE SEQUENCE [LARGE SCALE GENOMIC DNA]</scope>
    <source>
        <strain evidence="1 2">HHU K3-1</strain>
    </source>
</reference>